<dbReference type="GO" id="GO:0004065">
    <property type="term" value="F:arylsulfatase activity"/>
    <property type="evidence" value="ECO:0007669"/>
    <property type="project" value="UniProtKB-EC"/>
</dbReference>
<dbReference type="Proteomes" id="UP000315724">
    <property type="component" value="Chromosome"/>
</dbReference>
<keyword evidence="2 4" id="KW-0378">Hydrolase</keyword>
<dbReference type="OrthoDB" id="9783154at2"/>
<dbReference type="SUPFAM" id="SSF53649">
    <property type="entry name" value="Alkaline phosphatase-like"/>
    <property type="match status" value="1"/>
</dbReference>
<dbReference type="InterPro" id="IPR000917">
    <property type="entry name" value="Sulfatase_N"/>
</dbReference>
<gene>
    <name evidence="4" type="primary">atsA_32</name>
    <name evidence="4" type="ORF">Mal48_31660</name>
</gene>
<comment type="similarity">
    <text evidence="1">Belongs to the sulfatase family.</text>
</comment>
<organism evidence="4 5">
    <name type="scientific">Thalassoglobus polymorphus</name>
    <dbReference type="NCBI Taxonomy" id="2527994"/>
    <lineage>
        <taxon>Bacteria</taxon>
        <taxon>Pseudomonadati</taxon>
        <taxon>Planctomycetota</taxon>
        <taxon>Planctomycetia</taxon>
        <taxon>Planctomycetales</taxon>
        <taxon>Planctomycetaceae</taxon>
        <taxon>Thalassoglobus</taxon>
    </lineage>
</organism>
<dbReference type="Gene3D" id="3.40.720.10">
    <property type="entry name" value="Alkaline Phosphatase, subunit A"/>
    <property type="match status" value="1"/>
</dbReference>
<keyword evidence="5" id="KW-1185">Reference proteome</keyword>
<reference evidence="4 5" key="1">
    <citation type="submission" date="2019-02" db="EMBL/GenBank/DDBJ databases">
        <title>Deep-cultivation of Planctomycetes and their phenomic and genomic characterization uncovers novel biology.</title>
        <authorList>
            <person name="Wiegand S."/>
            <person name="Jogler M."/>
            <person name="Boedeker C."/>
            <person name="Pinto D."/>
            <person name="Vollmers J."/>
            <person name="Rivas-Marin E."/>
            <person name="Kohn T."/>
            <person name="Peeters S.H."/>
            <person name="Heuer A."/>
            <person name="Rast P."/>
            <person name="Oberbeckmann S."/>
            <person name="Bunk B."/>
            <person name="Jeske O."/>
            <person name="Meyerdierks A."/>
            <person name="Storesund J.E."/>
            <person name="Kallscheuer N."/>
            <person name="Luecker S."/>
            <person name="Lage O.M."/>
            <person name="Pohl T."/>
            <person name="Merkel B.J."/>
            <person name="Hornburger P."/>
            <person name="Mueller R.-W."/>
            <person name="Bruemmer F."/>
            <person name="Labrenz M."/>
            <person name="Spormann A.M."/>
            <person name="Op den Camp H."/>
            <person name="Overmann J."/>
            <person name="Amann R."/>
            <person name="Jetten M.S.M."/>
            <person name="Mascher T."/>
            <person name="Medema M.H."/>
            <person name="Devos D.P."/>
            <person name="Kaster A.-K."/>
            <person name="Ovreas L."/>
            <person name="Rohde M."/>
            <person name="Galperin M.Y."/>
            <person name="Jogler C."/>
        </authorList>
    </citation>
    <scope>NUCLEOTIDE SEQUENCE [LARGE SCALE GENOMIC DNA]</scope>
    <source>
        <strain evidence="4 5">Mal48</strain>
    </source>
</reference>
<protein>
    <submittedName>
        <fullName evidence="4">Arylsulfatase</fullName>
        <ecNumber evidence="4">3.1.6.1</ecNumber>
    </submittedName>
</protein>
<evidence type="ECO:0000259" key="3">
    <source>
        <dbReference type="Pfam" id="PF00884"/>
    </source>
</evidence>
<evidence type="ECO:0000313" key="5">
    <source>
        <dbReference type="Proteomes" id="UP000315724"/>
    </source>
</evidence>
<dbReference type="EC" id="3.1.6.1" evidence="4"/>
<proteinExistence type="inferred from homology"/>
<evidence type="ECO:0000256" key="1">
    <source>
        <dbReference type="ARBA" id="ARBA00008779"/>
    </source>
</evidence>
<accession>A0A517QQI7</accession>
<evidence type="ECO:0000256" key="2">
    <source>
        <dbReference type="ARBA" id="ARBA00022801"/>
    </source>
</evidence>
<dbReference type="PANTHER" id="PTHR42693">
    <property type="entry name" value="ARYLSULFATASE FAMILY MEMBER"/>
    <property type="match status" value="1"/>
</dbReference>
<dbReference type="InterPro" id="IPR050738">
    <property type="entry name" value="Sulfatase"/>
</dbReference>
<dbReference type="PANTHER" id="PTHR42693:SF53">
    <property type="entry name" value="ENDO-4-O-SULFATASE"/>
    <property type="match status" value="1"/>
</dbReference>
<dbReference type="Gene3D" id="3.30.1120.10">
    <property type="match status" value="1"/>
</dbReference>
<dbReference type="EMBL" id="CP036267">
    <property type="protein sequence ID" value="QDT33910.1"/>
    <property type="molecule type" value="Genomic_DNA"/>
</dbReference>
<dbReference type="CDD" id="cd16145">
    <property type="entry name" value="ARS_like"/>
    <property type="match status" value="1"/>
</dbReference>
<dbReference type="Pfam" id="PF00884">
    <property type="entry name" value="Sulfatase"/>
    <property type="match status" value="1"/>
</dbReference>
<dbReference type="InterPro" id="IPR017850">
    <property type="entry name" value="Alkaline_phosphatase_core_sf"/>
</dbReference>
<dbReference type="AlphaFoldDB" id="A0A517QQI7"/>
<evidence type="ECO:0000313" key="4">
    <source>
        <dbReference type="EMBL" id="QDT33910.1"/>
    </source>
</evidence>
<dbReference type="RefSeq" id="WP_145200979.1">
    <property type="nucleotide sequence ID" value="NZ_CP036267.1"/>
</dbReference>
<name>A0A517QQI7_9PLAN</name>
<feature type="domain" description="Sulfatase N-terminal" evidence="3">
    <location>
        <begin position="30"/>
        <end position="360"/>
    </location>
</feature>
<sequence length="478" mass="53220">MNVRNSAVWASIVVGLFAIFSGNLSAAKKPNIIFIMADDLGYEGIGCFGQEKIKTPNIDRIATEGIKLTQCYAGSHVCQPSRSVLMTGLHTGHTPVRANDTQQYLLAEHVTVAEKLKSAGYRTGGFGKWGLGYEGTPGHPNKQGFDKFFGQYLQVHAHFYYPFWVWEDETKVQLSQNSEGMNQYVNDEIHNAAMKFIRNSSDAPFFAYIPYIIPHVELVVPEDSEKPYRGQFPKVSIQDRRENYLGSEDGLTTLAGMVSRMDRNIGEILAYLDEKNLAENTLIIFTSDNGGQSGGADAGWTKMTDYFQMNGDLRGYKGTFYEGGIRVPMVARWPKKIPAGRSSDHILAFWDVMPTLCEVAAVEPPEETDGISFLPTLTGQGKQKVHEGMYWEYRRGKGIARAARMGDWKAIQAKPGGPIELYNLKDDLSEEKNIASKHVDIVEKMTSFMDASHVDQPPHPGPGVKSGVRDYVNGPWIK</sequence>
<dbReference type="KEGG" id="tpol:Mal48_31660"/>